<evidence type="ECO:0000256" key="4">
    <source>
        <dbReference type="ARBA" id="ARBA00022794"/>
    </source>
</evidence>
<dbReference type="Proteomes" id="UP000694400">
    <property type="component" value="Chromosome Z"/>
</dbReference>
<keyword evidence="4" id="KW-0970">Cilium biogenesis/degradation</keyword>
<reference evidence="8" key="2">
    <citation type="submission" date="2025-05" db="UniProtKB">
        <authorList>
            <consortium name="Ensembl"/>
        </authorList>
    </citation>
    <scope>IDENTIFICATION</scope>
</reference>
<protein>
    <recommendedName>
        <fullName evidence="2">Transmembrane protein 107</fullName>
    </recommendedName>
</protein>
<keyword evidence="5 7" id="KW-1133">Transmembrane helix</keyword>
<dbReference type="GO" id="GO:1904491">
    <property type="term" value="P:protein localization to ciliary transition zone"/>
    <property type="evidence" value="ECO:0007669"/>
    <property type="project" value="TreeGrafter"/>
</dbReference>
<dbReference type="Pfam" id="PF14995">
    <property type="entry name" value="TMEM107"/>
    <property type="match status" value="1"/>
</dbReference>
<feature type="transmembrane region" description="Helical" evidence="7">
    <location>
        <begin position="50"/>
        <end position="71"/>
    </location>
</feature>
<evidence type="ECO:0000256" key="6">
    <source>
        <dbReference type="ARBA" id="ARBA00023136"/>
    </source>
</evidence>
<keyword evidence="3 7" id="KW-0812">Transmembrane</keyword>
<evidence type="ECO:0000256" key="5">
    <source>
        <dbReference type="ARBA" id="ARBA00022989"/>
    </source>
</evidence>
<dbReference type="AlphaFoldDB" id="A0A8B9R800"/>
<evidence type="ECO:0000256" key="2">
    <source>
        <dbReference type="ARBA" id="ARBA00015652"/>
    </source>
</evidence>
<sequence>EPGPAWLVPGLPLSVCARLGEWAALFREHLEVRASLPLEFSAEEYAVMNAKLLCALGLATVLLAMEFGGFFMGVSMFHRRQGLFSLGIHAAASISLGLALMDGWDLGGFWLLLGLCSAFPAITVLLLLPAALGPPPPRPFKSSP</sequence>
<comment type="subcellular location">
    <subcellularLocation>
        <location evidence="1">Membrane</location>
        <topology evidence="1">Multi-pass membrane protein</topology>
    </subcellularLocation>
</comment>
<evidence type="ECO:0000313" key="8">
    <source>
        <dbReference type="Ensembl" id="ENSAPLP00020005472.1"/>
    </source>
</evidence>
<feature type="transmembrane region" description="Helical" evidence="7">
    <location>
        <begin position="83"/>
        <end position="101"/>
    </location>
</feature>
<keyword evidence="6 7" id="KW-0472">Membrane</keyword>
<evidence type="ECO:0000256" key="1">
    <source>
        <dbReference type="ARBA" id="ARBA00004141"/>
    </source>
</evidence>
<feature type="transmembrane region" description="Helical" evidence="7">
    <location>
        <begin position="107"/>
        <end position="132"/>
    </location>
</feature>
<evidence type="ECO:0000313" key="9">
    <source>
        <dbReference type="Proteomes" id="UP000694400"/>
    </source>
</evidence>
<proteinExistence type="predicted"/>
<dbReference type="PANTHER" id="PTHR34341">
    <property type="entry name" value="TRANSMEMBRANE PROTEIN 107"/>
    <property type="match status" value="1"/>
</dbReference>
<evidence type="ECO:0000256" key="3">
    <source>
        <dbReference type="ARBA" id="ARBA00022692"/>
    </source>
</evidence>
<dbReference type="Ensembl" id="ENSAPLT00020005884.1">
    <property type="protein sequence ID" value="ENSAPLP00020005472.1"/>
    <property type="gene ID" value="ENSAPLG00020003981.1"/>
</dbReference>
<dbReference type="InterPro" id="IPR029248">
    <property type="entry name" value="TMEM107"/>
</dbReference>
<name>A0A8B9R800_ANAPL</name>
<dbReference type="Ensembl" id="ENSAPLT00020005905.1">
    <property type="protein sequence ID" value="ENSAPLP00020005493.1"/>
    <property type="gene ID" value="ENSAPLG00020004016.1"/>
</dbReference>
<dbReference type="GO" id="GO:0036038">
    <property type="term" value="C:MKS complex"/>
    <property type="evidence" value="ECO:0007669"/>
    <property type="project" value="TreeGrafter"/>
</dbReference>
<dbReference type="GO" id="GO:1905515">
    <property type="term" value="P:non-motile cilium assembly"/>
    <property type="evidence" value="ECO:0007669"/>
    <property type="project" value="TreeGrafter"/>
</dbReference>
<evidence type="ECO:0000256" key="7">
    <source>
        <dbReference type="SAM" id="Phobius"/>
    </source>
</evidence>
<reference evidence="8" key="1">
    <citation type="submission" date="2019-08" db="EMBL/GenBank/DDBJ databases">
        <title>Three high-quality genomes provides insights into domestication of ducks.</title>
        <authorList>
            <person name="Hou Z.C."/>
            <person name="Zhu F."/>
            <person name="Yin Z.T."/>
            <person name="Zhang F."/>
        </authorList>
    </citation>
    <scope>NUCLEOTIDE SEQUENCE [LARGE SCALE GENOMIC DNA]</scope>
</reference>
<accession>A0A8B9R800</accession>
<dbReference type="GO" id="GO:0016020">
    <property type="term" value="C:membrane"/>
    <property type="evidence" value="ECO:0007669"/>
    <property type="project" value="UniProtKB-SubCell"/>
</dbReference>
<organism evidence="8 9">
    <name type="scientific">Anas platyrhynchos</name>
    <name type="common">Mallard</name>
    <name type="synonym">Anas boschas</name>
    <dbReference type="NCBI Taxonomy" id="8839"/>
    <lineage>
        <taxon>Eukaryota</taxon>
        <taxon>Metazoa</taxon>
        <taxon>Chordata</taxon>
        <taxon>Craniata</taxon>
        <taxon>Vertebrata</taxon>
        <taxon>Euteleostomi</taxon>
        <taxon>Archelosauria</taxon>
        <taxon>Archosauria</taxon>
        <taxon>Dinosauria</taxon>
        <taxon>Saurischia</taxon>
        <taxon>Theropoda</taxon>
        <taxon>Coelurosauria</taxon>
        <taxon>Aves</taxon>
        <taxon>Neognathae</taxon>
        <taxon>Galloanserae</taxon>
        <taxon>Anseriformes</taxon>
        <taxon>Anatidae</taxon>
        <taxon>Anatinae</taxon>
        <taxon>Anas</taxon>
    </lineage>
</organism>
<dbReference type="PANTHER" id="PTHR34341:SF1">
    <property type="entry name" value="TRANSMEMBRANE PROTEIN 107"/>
    <property type="match status" value="1"/>
</dbReference>